<evidence type="ECO:0000259" key="1">
    <source>
        <dbReference type="PROSITE" id="PS51186"/>
    </source>
</evidence>
<accession>A0AAE0M895</accession>
<dbReference type="SUPFAM" id="SSF55729">
    <property type="entry name" value="Acyl-CoA N-acyltransferases (Nat)"/>
    <property type="match status" value="1"/>
</dbReference>
<reference evidence="2" key="2">
    <citation type="submission" date="2023-06" db="EMBL/GenBank/DDBJ databases">
        <authorList>
            <consortium name="Lawrence Berkeley National Laboratory"/>
            <person name="Haridas S."/>
            <person name="Hensen N."/>
            <person name="Bonometti L."/>
            <person name="Westerberg I."/>
            <person name="Brannstrom I.O."/>
            <person name="Guillou S."/>
            <person name="Cros-Aarteil S."/>
            <person name="Calhoun S."/>
            <person name="Kuo A."/>
            <person name="Mondo S."/>
            <person name="Pangilinan J."/>
            <person name="Riley R."/>
            <person name="Labutti K."/>
            <person name="Andreopoulos B."/>
            <person name="Lipzen A."/>
            <person name="Chen C."/>
            <person name="Yanf M."/>
            <person name="Daum C."/>
            <person name="Ng V."/>
            <person name="Clum A."/>
            <person name="Steindorff A."/>
            <person name="Ohm R."/>
            <person name="Martin F."/>
            <person name="Silar P."/>
            <person name="Natvig D."/>
            <person name="Lalanne C."/>
            <person name="Gautier V."/>
            <person name="Ament-Velasquez S.L."/>
            <person name="Kruys A."/>
            <person name="Hutchinson M.I."/>
            <person name="Powell A.J."/>
            <person name="Barry K."/>
            <person name="Miller A.N."/>
            <person name="Grigoriev I.V."/>
            <person name="Debuchy R."/>
            <person name="Gladieux P."/>
            <person name="Thoren M.H."/>
            <person name="Johannesson H."/>
        </authorList>
    </citation>
    <scope>NUCLEOTIDE SEQUENCE</scope>
    <source>
        <strain evidence="2">SMH4131-1</strain>
    </source>
</reference>
<dbReference type="EMBL" id="JAUEPO010000004">
    <property type="protein sequence ID" value="KAK3323161.1"/>
    <property type="molecule type" value="Genomic_DNA"/>
</dbReference>
<feature type="domain" description="N-acetyltransferase" evidence="1">
    <location>
        <begin position="7"/>
        <end position="209"/>
    </location>
</feature>
<protein>
    <recommendedName>
        <fullName evidence="1">N-acetyltransferase domain-containing protein</fullName>
    </recommendedName>
</protein>
<dbReference type="GO" id="GO:0016747">
    <property type="term" value="F:acyltransferase activity, transferring groups other than amino-acyl groups"/>
    <property type="evidence" value="ECO:0007669"/>
    <property type="project" value="InterPro"/>
</dbReference>
<dbReference type="InterPro" id="IPR000182">
    <property type="entry name" value="GNAT_dom"/>
</dbReference>
<dbReference type="InterPro" id="IPR016181">
    <property type="entry name" value="Acyl_CoA_acyltransferase"/>
</dbReference>
<keyword evidence="3" id="KW-1185">Reference proteome</keyword>
<dbReference type="AlphaFoldDB" id="A0AAE0M895"/>
<evidence type="ECO:0000313" key="2">
    <source>
        <dbReference type="EMBL" id="KAK3323161.1"/>
    </source>
</evidence>
<dbReference type="Pfam" id="PF00583">
    <property type="entry name" value="Acetyltransf_1"/>
    <property type="match status" value="1"/>
</dbReference>
<organism evidence="2 3">
    <name type="scientific">Cercophora scortea</name>
    <dbReference type="NCBI Taxonomy" id="314031"/>
    <lineage>
        <taxon>Eukaryota</taxon>
        <taxon>Fungi</taxon>
        <taxon>Dikarya</taxon>
        <taxon>Ascomycota</taxon>
        <taxon>Pezizomycotina</taxon>
        <taxon>Sordariomycetes</taxon>
        <taxon>Sordariomycetidae</taxon>
        <taxon>Sordariales</taxon>
        <taxon>Lasiosphaeriaceae</taxon>
        <taxon>Cercophora</taxon>
    </lineage>
</organism>
<dbReference type="Gene3D" id="3.40.630.30">
    <property type="match status" value="1"/>
</dbReference>
<name>A0AAE0M895_9PEZI</name>
<evidence type="ECO:0000313" key="3">
    <source>
        <dbReference type="Proteomes" id="UP001286456"/>
    </source>
</evidence>
<proteinExistence type="predicted"/>
<dbReference type="Proteomes" id="UP001286456">
    <property type="component" value="Unassembled WGS sequence"/>
</dbReference>
<comment type="caution">
    <text evidence="2">The sequence shown here is derived from an EMBL/GenBank/DDBJ whole genome shotgun (WGS) entry which is preliminary data.</text>
</comment>
<gene>
    <name evidence="2" type="ORF">B0T19DRAFT_425301</name>
</gene>
<reference evidence="2" key="1">
    <citation type="journal article" date="2023" name="Mol. Phylogenet. Evol.">
        <title>Genome-scale phylogeny and comparative genomics of the fungal order Sordariales.</title>
        <authorList>
            <person name="Hensen N."/>
            <person name="Bonometti L."/>
            <person name="Westerberg I."/>
            <person name="Brannstrom I.O."/>
            <person name="Guillou S."/>
            <person name="Cros-Aarteil S."/>
            <person name="Calhoun S."/>
            <person name="Haridas S."/>
            <person name="Kuo A."/>
            <person name="Mondo S."/>
            <person name="Pangilinan J."/>
            <person name="Riley R."/>
            <person name="LaButti K."/>
            <person name="Andreopoulos B."/>
            <person name="Lipzen A."/>
            <person name="Chen C."/>
            <person name="Yan M."/>
            <person name="Daum C."/>
            <person name="Ng V."/>
            <person name="Clum A."/>
            <person name="Steindorff A."/>
            <person name="Ohm R.A."/>
            <person name="Martin F."/>
            <person name="Silar P."/>
            <person name="Natvig D.O."/>
            <person name="Lalanne C."/>
            <person name="Gautier V."/>
            <person name="Ament-Velasquez S.L."/>
            <person name="Kruys A."/>
            <person name="Hutchinson M.I."/>
            <person name="Powell A.J."/>
            <person name="Barry K."/>
            <person name="Miller A.N."/>
            <person name="Grigoriev I.V."/>
            <person name="Debuchy R."/>
            <person name="Gladieux P."/>
            <person name="Hiltunen Thoren M."/>
            <person name="Johannesson H."/>
        </authorList>
    </citation>
    <scope>NUCLEOTIDE SEQUENCE</scope>
    <source>
        <strain evidence="2">SMH4131-1</strain>
    </source>
</reference>
<sequence>MVDRNEFRIRTATVADAQSIVDAFDSTLPYLASIGSEGQWGLVPFSERPGFLDDTIKSLEQSKVWQETGEGDSNLIFAAEVTGPESTAVPAGFAQIHEDKFSGYLYKQANIQAVDLTKLSNFVFLEVLLVHFGSGHHKGAGAALIQQVKRYGLEKGMDAIYVDCWAGNNRQLVGYYKRQGFVAVEDFTFPRENKAPWIGTFLRMDLTKT</sequence>
<dbReference type="PROSITE" id="PS51186">
    <property type="entry name" value="GNAT"/>
    <property type="match status" value="1"/>
</dbReference>